<keyword evidence="11" id="KW-1185">Reference proteome</keyword>
<feature type="signal peptide" evidence="7">
    <location>
        <begin position="1"/>
        <end position="19"/>
    </location>
</feature>
<keyword evidence="4 7" id="KW-0732">Signal</keyword>
<dbReference type="Pfam" id="PF03918">
    <property type="entry name" value="CcmH"/>
    <property type="match status" value="1"/>
</dbReference>
<dbReference type="PANTHER" id="PTHR47870">
    <property type="entry name" value="CYTOCHROME C-TYPE BIOGENESIS PROTEIN CCMH"/>
    <property type="match status" value="1"/>
</dbReference>
<dbReference type="InterPro" id="IPR038297">
    <property type="entry name" value="CcmH/CycL/NrfF/Ccl2_sf"/>
</dbReference>
<sequence>MRGAALILAAALLAGPVAAQEPPPPPERSLSDPAQEARAQALFRDIRCVVCQNESIADSQAGIAGDLRRRIREEVAAGRSDQTIKADLQRLYGDFVLLKPPVGPRTWLLWGAPFLLIVIGGAAILMRLRRSPAGPEPTGDGLISAQDEGPDAA</sequence>
<keyword evidence="7" id="KW-0812">Transmembrane</keyword>
<gene>
    <name evidence="10" type="ORF">Q0812_01655</name>
</gene>
<dbReference type="RefSeq" id="WP_302108555.1">
    <property type="nucleotide sequence ID" value="NZ_JAUKTR010000001.1"/>
</dbReference>
<feature type="region of interest" description="Disordered" evidence="8">
    <location>
        <begin position="133"/>
        <end position="153"/>
    </location>
</feature>
<evidence type="ECO:0000259" key="9">
    <source>
        <dbReference type="Pfam" id="PF03918"/>
    </source>
</evidence>
<evidence type="ECO:0000256" key="3">
    <source>
        <dbReference type="ARBA" id="ARBA00022723"/>
    </source>
</evidence>
<evidence type="ECO:0000256" key="7">
    <source>
        <dbReference type="RuleBase" id="RU364112"/>
    </source>
</evidence>
<dbReference type="PANTHER" id="PTHR47870:SF1">
    <property type="entry name" value="CYTOCHROME C-TYPE BIOGENESIS PROTEIN CCMH"/>
    <property type="match status" value="1"/>
</dbReference>
<evidence type="ECO:0000256" key="6">
    <source>
        <dbReference type="ARBA" id="ARBA00023004"/>
    </source>
</evidence>
<dbReference type="EMBL" id="JAUKTR010000001">
    <property type="protein sequence ID" value="MDO1558134.1"/>
    <property type="molecule type" value="Genomic_DNA"/>
</dbReference>
<comment type="caution">
    <text evidence="10">The sequence shown here is derived from an EMBL/GenBank/DDBJ whole genome shotgun (WGS) entry which is preliminary data.</text>
</comment>
<dbReference type="Proteomes" id="UP001169063">
    <property type="component" value="Unassembled WGS sequence"/>
</dbReference>
<dbReference type="CDD" id="cd16378">
    <property type="entry name" value="CcmH_N"/>
    <property type="match status" value="1"/>
</dbReference>
<comment type="similarity">
    <text evidence="1 7">Belongs to the CcmH/CycL/Ccl2/NrfF family.</text>
</comment>
<keyword evidence="5" id="KW-0201">Cytochrome c-type biogenesis</keyword>
<evidence type="ECO:0000256" key="5">
    <source>
        <dbReference type="ARBA" id="ARBA00022748"/>
    </source>
</evidence>
<keyword evidence="3 7" id="KW-0479">Metal-binding</keyword>
<keyword evidence="2 7" id="KW-0349">Heme</keyword>
<keyword evidence="6 7" id="KW-0408">Iron</keyword>
<protein>
    <recommendedName>
        <fullName evidence="7">Cytochrome c-type biogenesis protein</fullName>
    </recommendedName>
</protein>
<accession>A0ABT8SHT2</accession>
<evidence type="ECO:0000256" key="2">
    <source>
        <dbReference type="ARBA" id="ARBA00022617"/>
    </source>
</evidence>
<evidence type="ECO:0000256" key="4">
    <source>
        <dbReference type="ARBA" id="ARBA00022729"/>
    </source>
</evidence>
<comment type="function">
    <text evidence="7">Possible subunit of a heme lyase.</text>
</comment>
<evidence type="ECO:0000256" key="1">
    <source>
        <dbReference type="ARBA" id="ARBA00010342"/>
    </source>
</evidence>
<reference evidence="10" key="1">
    <citation type="submission" date="2023-07" db="EMBL/GenBank/DDBJ databases">
        <title>Brevundimonas soil sp. nov., isolated from the soil of chemical plant.</title>
        <authorList>
            <person name="Wu N."/>
        </authorList>
    </citation>
    <scope>NUCLEOTIDE SEQUENCE</scope>
    <source>
        <strain evidence="10">XZ-24</strain>
    </source>
</reference>
<keyword evidence="7" id="KW-0472">Membrane</keyword>
<evidence type="ECO:0000256" key="8">
    <source>
        <dbReference type="SAM" id="MobiDB-lite"/>
    </source>
</evidence>
<keyword evidence="7" id="KW-1133">Transmembrane helix</keyword>
<evidence type="ECO:0000313" key="10">
    <source>
        <dbReference type="EMBL" id="MDO1558134.1"/>
    </source>
</evidence>
<dbReference type="InterPro" id="IPR005616">
    <property type="entry name" value="CcmH/CycL/Ccl2/NrfF_N"/>
</dbReference>
<feature type="chain" id="PRO_5044999689" description="Cytochrome c-type biogenesis protein" evidence="7">
    <location>
        <begin position="20"/>
        <end position="153"/>
    </location>
</feature>
<feature type="transmembrane region" description="Helical" evidence="7">
    <location>
        <begin position="107"/>
        <end position="126"/>
    </location>
</feature>
<dbReference type="InterPro" id="IPR051263">
    <property type="entry name" value="C-type_cytochrome_biogenesis"/>
</dbReference>
<feature type="domain" description="CcmH/CycL/Ccl2/NrfF N-terminal" evidence="9">
    <location>
        <begin position="9"/>
        <end position="134"/>
    </location>
</feature>
<name>A0ABT8SHT2_9CAUL</name>
<evidence type="ECO:0000313" key="11">
    <source>
        <dbReference type="Proteomes" id="UP001169063"/>
    </source>
</evidence>
<proteinExistence type="inferred from homology"/>
<dbReference type="Gene3D" id="1.10.8.640">
    <property type="entry name" value="Cytochrome C biogenesis protein"/>
    <property type="match status" value="1"/>
</dbReference>
<organism evidence="10 11">
    <name type="scientific">Peiella sedimenti</name>
    <dbReference type="NCBI Taxonomy" id="3061083"/>
    <lineage>
        <taxon>Bacteria</taxon>
        <taxon>Pseudomonadati</taxon>
        <taxon>Pseudomonadota</taxon>
        <taxon>Alphaproteobacteria</taxon>
        <taxon>Caulobacterales</taxon>
        <taxon>Caulobacteraceae</taxon>
        <taxon>Peiella</taxon>
    </lineage>
</organism>